<evidence type="ECO:0000313" key="6">
    <source>
        <dbReference type="Proteomes" id="UP000608530"/>
    </source>
</evidence>
<dbReference type="Pfam" id="PF00589">
    <property type="entry name" value="Phage_integrase"/>
    <property type="match status" value="1"/>
</dbReference>
<gene>
    <name evidence="5" type="ORF">JD276_06025</name>
</gene>
<feature type="domain" description="Tyr recombinase" evidence="4">
    <location>
        <begin position="218"/>
        <end position="410"/>
    </location>
</feature>
<evidence type="ECO:0000256" key="1">
    <source>
        <dbReference type="ARBA" id="ARBA00008857"/>
    </source>
</evidence>
<keyword evidence="2" id="KW-0238">DNA-binding</keyword>
<reference evidence="5" key="1">
    <citation type="submission" date="2020-12" db="EMBL/GenBank/DDBJ databases">
        <title>Leucobacter sp. CAS1, isolated from Chromium sludge.</title>
        <authorList>
            <person name="Xu Z."/>
        </authorList>
    </citation>
    <scope>NUCLEOTIDE SEQUENCE</scope>
    <source>
        <strain evidence="5">CSA1</strain>
    </source>
</reference>
<proteinExistence type="inferred from homology"/>
<protein>
    <submittedName>
        <fullName evidence="5">Site-specific integrase</fullName>
    </submittedName>
</protein>
<dbReference type="PANTHER" id="PTHR30349">
    <property type="entry name" value="PHAGE INTEGRASE-RELATED"/>
    <property type="match status" value="1"/>
</dbReference>
<evidence type="ECO:0000313" key="5">
    <source>
        <dbReference type="EMBL" id="MBK0418590.1"/>
    </source>
</evidence>
<dbReference type="Proteomes" id="UP000608530">
    <property type="component" value="Unassembled WGS sequence"/>
</dbReference>
<keyword evidence="6" id="KW-1185">Reference proteome</keyword>
<dbReference type="EMBL" id="JAEHOH010000007">
    <property type="protein sequence ID" value="MBK0418590.1"/>
    <property type="molecule type" value="Genomic_DNA"/>
</dbReference>
<evidence type="ECO:0000259" key="4">
    <source>
        <dbReference type="PROSITE" id="PS51898"/>
    </source>
</evidence>
<dbReference type="GO" id="GO:0003677">
    <property type="term" value="F:DNA binding"/>
    <property type="evidence" value="ECO:0007669"/>
    <property type="project" value="UniProtKB-KW"/>
</dbReference>
<evidence type="ECO:0000256" key="2">
    <source>
        <dbReference type="ARBA" id="ARBA00023125"/>
    </source>
</evidence>
<dbReference type="PROSITE" id="PS51898">
    <property type="entry name" value="TYR_RECOMBINASE"/>
    <property type="match status" value="1"/>
</dbReference>
<dbReference type="AlphaFoldDB" id="A0A934Q546"/>
<dbReference type="InterPro" id="IPR058717">
    <property type="entry name" value="Phage_L5_Integrase_N"/>
</dbReference>
<evidence type="ECO:0000256" key="3">
    <source>
        <dbReference type="ARBA" id="ARBA00023172"/>
    </source>
</evidence>
<dbReference type="InterPro" id="IPR010998">
    <property type="entry name" value="Integrase_recombinase_N"/>
</dbReference>
<dbReference type="Gene3D" id="1.10.150.130">
    <property type="match status" value="1"/>
</dbReference>
<dbReference type="GO" id="GO:0015074">
    <property type="term" value="P:DNA integration"/>
    <property type="evidence" value="ECO:0007669"/>
    <property type="project" value="InterPro"/>
</dbReference>
<dbReference type="GO" id="GO:0006310">
    <property type="term" value="P:DNA recombination"/>
    <property type="evidence" value="ECO:0007669"/>
    <property type="project" value="UniProtKB-KW"/>
</dbReference>
<dbReference type="CDD" id="cd01189">
    <property type="entry name" value="INT_ICEBs1_C_like"/>
    <property type="match status" value="1"/>
</dbReference>
<keyword evidence="3" id="KW-0233">DNA recombination</keyword>
<dbReference type="SUPFAM" id="SSF56349">
    <property type="entry name" value="DNA breaking-rejoining enzymes"/>
    <property type="match status" value="1"/>
</dbReference>
<comment type="caution">
    <text evidence="5">The sequence shown here is derived from an EMBL/GenBank/DDBJ whole genome shotgun (WGS) entry which is preliminary data.</text>
</comment>
<dbReference type="InterPro" id="IPR011010">
    <property type="entry name" value="DNA_brk_join_enz"/>
</dbReference>
<comment type="similarity">
    <text evidence="1">Belongs to the 'phage' integrase family.</text>
</comment>
<sequence>MSVTEQKRPTTKRETWGSLRKLPSGRWQARYPAPDGEIYTARTDDDKPLTFLTKTDARTWLAGAHTKIARGDWQPPSAVAARRRAEAAADQARAVGFSEYSERWLAMIRTEPNRSGKKRAVGTVRSYQSKVTGYLVPEFENTPIRDIDEARIRVMTERLDKIPSPLNPRSKFNGVTRPVLIVLMMILRQAARDGITPAAPNVSIPRQEPVRHDADHDASEDVIAPEQVEALYAAAPPEWSIMVLLAAWCQLRRGECLGLQRRDVEWYPDGSATLHVRRQLNANTGDYTDLKSDAGKRSLSVPDLMVDRLREHLLSRVAPEAKAPLVPASPRGSMPLSNTRWGFIWGDVRDNVAGLPPRFRFHDLRHTGLTLFAQEGATLAELMRRGGHSDMRIVLRYQHATMTRDRELACRMSRRVEAAITSALPENGSSGAARDS</sequence>
<dbReference type="PANTHER" id="PTHR30349:SF64">
    <property type="entry name" value="PROPHAGE INTEGRASE INTD-RELATED"/>
    <property type="match status" value="1"/>
</dbReference>
<dbReference type="Pfam" id="PF26003">
    <property type="entry name" value="Integrase_N_phage"/>
    <property type="match status" value="1"/>
</dbReference>
<accession>A0A934Q546</accession>
<dbReference type="Gene3D" id="1.10.443.10">
    <property type="entry name" value="Intergrase catalytic core"/>
    <property type="match status" value="1"/>
</dbReference>
<organism evidence="5 6">
    <name type="scientific">Leucobacter chromiisoli</name>
    <dbReference type="NCBI Taxonomy" id="2796471"/>
    <lineage>
        <taxon>Bacteria</taxon>
        <taxon>Bacillati</taxon>
        <taxon>Actinomycetota</taxon>
        <taxon>Actinomycetes</taxon>
        <taxon>Micrococcales</taxon>
        <taxon>Microbacteriaceae</taxon>
        <taxon>Leucobacter</taxon>
    </lineage>
</organism>
<name>A0A934Q546_9MICO</name>
<dbReference type="InterPro" id="IPR013762">
    <property type="entry name" value="Integrase-like_cat_sf"/>
</dbReference>
<dbReference type="InterPro" id="IPR002104">
    <property type="entry name" value="Integrase_catalytic"/>
</dbReference>
<dbReference type="InterPro" id="IPR050090">
    <property type="entry name" value="Tyrosine_recombinase_XerCD"/>
</dbReference>